<evidence type="ECO:0000256" key="5">
    <source>
        <dbReference type="ARBA" id="ARBA00022692"/>
    </source>
</evidence>
<dbReference type="EMBL" id="BAABJI010000002">
    <property type="protein sequence ID" value="GAA4925698.1"/>
    <property type="molecule type" value="Genomic_DNA"/>
</dbReference>
<dbReference type="InterPro" id="IPR004680">
    <property type="entry name" value="Cit_transptr-like_dom"/>
</dbReference>
<feature type="transmembrane region" description="Helical" evidence="8">
    <location>
        <begin position="137"/>
        <end position="156"/>
    </location>
</feature>
<feature type="transmembrane region" description="Helical" evidence="8">
    <location>
        <begin position="28"/>
        <end position="49"/>
    </location>
</feature>
<proteinExistence type="inferred from homology"/>
<keyword evidence="6 8" id="KW-1133">Transmembrane helix</keyword>
<dbReference type="Pfam" id="PF03600">
    <property type="entry name" value="CitMHS"/>
    <property type="match status" value="1"/>
</dbReference>
<evidence type="ECO:0000256" key="1">
    <source>
        <dbReference type="ARBA" id="ARBA00004651"/>
    </source>
</evidence>
<gene>
    <name evidence="10" type="ORF">GCM10023313_32840</name>
</gene>
<evidence type="ECO:0000256" key="2">
    <source>
        <dbReference type="ARBA" id="ARBA00009843"/>
    </source>
</evidence>
<sequence length="415" mass="44173">MNNYLIWFISLLAIAGVIIRPFKLPEAVWATSGASLLLIFGLIPVKAAIAGVEKGTGVYLFLAGMMLLSEAAREEKLFDWIAAHAVKASRGSANRLFLLIFLSGVVVTALLSNDATAVVLTPAVIAATRASDVKNNLPYLLICAFIANAASFVLPISNPANLVIYQTRLPSLGSWFAQFLLPSVIVIALTYFILKLSQRKALSERFSTDSPVVALSTTGRLALYGIIFTVFVLLICSAYSVPLGWPTFITGFLCTVIISIIDKKSILKAFGHVSWSVLILVAGLFIIVEGLTQTGITLHLATVLATAAKQNVNNAAIATGGIIGIACNLMNNLPAGLIAGEIAQTAVIPDLVRKAMLIGIDLGPNLSVTGSLATILWLQALRREGVTISAAQFLKTGLFVMLLPMLVILLLLPYI</sequence>
<feature type="transmembrane region" description="Helical" evidence="8">
    <location>
        <begin position="269"/>
        <end position="288"/>
    </location>
</feature>
<name>A0ABP9G1A5_9SPHI</name>
<dbReference type="PANTHER" id="PTHR43302">
    <property type="entry name" value="TRANSPORTER ARSB-RELATED"/>
    <property type="match status" value="1"/>
</dbReference>
<feature type="transmembrane region" description="Helical" evidence="8">
    <location>
        <begin position="221"/>
        <end position="240"/>
    </location>
</feature>
<dbReference type="PRINTS" id="PR00758">
    <property type="entry name" value="ARSENICPUMP"/>
</dbReference>
<comment type="caution">
    <text evidence="10">The sequence shown here is derived from an EMBL/GenBank/DDBJ whole genome shotgun (WGS) entry which is preliminary data.</text>
</comment>
<comment type="similarity">
    <text evidence="2">Belongs to the CitM (TC 2.A.11) transporter family.</text>
</comment>
<reference evidence="11" key="1">
    <citation type="journal article" date="2019" name="Int. J. Syst. Evol. Microbiol.">
        <title>The Global Catalogue of Microorganisms (GCM) 10K type strain sequencing project: providing services to taxonomists for standard genome sequencing and annotation.</title>
        <authorList>
            <consortium name="The Broad Institute Genomics Platform"/>
            <consortium name="The Broad Institute Genome Sequencing Center for Infectious Disease"/>
            <person name="Wu L."/>
            <person name="Ma J."/>
        </authorList>
    </citation>
    <scope>NUCLEOTIDE SEQUENCE [LARGE SCALE GENOMIC DNA]</scope>
    <source>
        <strain evidence="11">JCM 18283</strain>
    </source>
</reference>
<feature type="transmembrane region" description="Helical" evidence="8">
    <location>
        <begin position="5"/>
        <end position="22"/>
    </location>
</feature>
<dbReference type="InterPro" id="IPR000802">
    <property type="entry name" value="Arsenical_pump_ArsB"/>
</dbReference>
<evidence type="ECO:0000256" key="8">
    <source>
        <dbReference type="SAM" id="Phobius"/>
    </source>
</evidence>
<dbReference type="RefSeq" id="WP_345332755.1">
    <property type="nucleotide sequence ID" value="NZ_BAABJI010000002.1"/>
</dbReference>
<evidence type="ECO:0000313" key="11">
    <source>
        <dbReference type="Proteomes" id="UP001501436"/>
    </source>
</evidence>
<feature type="transmembrane region" description="Helical" evidence="8">
    <location>
        <begin position="96"/>
        <end position="125"/>
    </location>
</feature>
<dbReference type="Proteomes" id="UP001501436">
    <property type="component" value="Unassembled WGS sequence"/>
</dbReference>
<dbReference type="CDD" id="cd01118">
    <property type="entry name" value="ArsB_permease"/>
    <property type="match status" value="1"/>
</dbReference>
<evidence type="ECO:0000259" key="9">
    <source>
        <dbReference type="Pfam" id="PF03600"/>
    </source>
</evidence>
<evidence type="ECO:0000313" key="10">
    <source>
        <dbReference type="EMBL" id="GAA4925698.1"/>
    </source>
</evidence>
<keyword evidence="3" id="KW-0813">Transport</keyword>
<comment type="subcellular location">
    <subcellularLocation>
        <location evidence="1">Cell membrane</location>
        <topology evidence="1">Multi-pass membrane protein</topology>
    </subcellularLocation>
</comment>
<feature type="transmembrane region" description="Helical" evidence="8">
    <location>
        <begin position="246"/>
        <end position="262"/>
    </location>
</feature>
<evidence type="ECO:0000256" key="7">
    <source>
        <dbReference type="ARBA" id="ARBA00023136"/>
    </source>
</evidence>
<feature type="transmembrane region" description="Helical" evidence="8">
    <location>
        <begin position="393"/>
        <end position="414"/>
    </location>
</feature>
<keyword evidence="4" id="KW-1003">Cell membrane</keyword>
<protein>
    <submittedName>
        <fullName evidence="10">Arsenic transporter</fullName>
    </submittedName>
</protein>
<dbReference type="PANTHER" id="PTHR43302:SF5">
    <property type="entry name" value="TRANSPORTER ARSB-RELATED"/>
    <property type="match status" value="1"/>
</dbReference>
<feature type="transmembrane region" description="Helical" evidence="8">
    <location>
        <begin position="176"/>
        <end position="194"/>
    </location>
</feature>
<evidence type="ECO:0000256" key="4">
    <source>
        <dbReference type="ARBA" id="ARBA00022475"/>
    </source>
</evidence>
<keyword evidence="5 8" id="KW-0812">Transmembrane</keyword>
<feature type="transmembrane region" description="Helical" evidence="8">
    <location>
        <begin position="362"/>
        <end position="381"/>
    </location>
</feature>
<keyword evidence="11" id="KW-1185">Reference proteome</keyword>
<feature type="domain" description="Citrate transporter-like" evidence="9">
    <location>
        <begin position="18"/>
        <end position="345"/>
    </location>
</feature>
<evidence type="ECO:0000256" key="6">
    <source>
        <dbReference type="ARBA" id="ARBA00022989"/>
    </source>
</evidence>
<accession>A0ABP9G1A5</accession>
<evidence type="ECO:0000256" key="3">
    <source>
        <dbReference type="ARBA" id="ARBA00022448"/>
    </source>
</evidence>
<keyword evidence="7 8" id="KW-0472">Membrane</keyword>
<organism evidence="10 11">
    <name type="scientific">Mucilaginibacter defluvii</name>
    <dbReference type="NCBI Taxonomy" id="1196019"/>
    <lineage>
        <taxon>Bacteria</taxon>
        <taxon>Pseudomonadati</taxon>
        <taxon>Bacteroidota</taxon>
        <taxon>Sphingobacteriia</taxon>
        <taxon>Sphingobacteriales</taxon>
        <taxon>Sphingobacteriaceae</taxon>
        <taxon>Mucilaginibacter</taxon>
    </lineage>
</organism>